<evidence type="ECO:0000313" key="3">
    <source>
        <dbReference type="EMBL" id="CAD8618287.1"/>
    </source>
</evidence>
<dbReference type="NCBIfam" id="TIGR01409">
    <property type="entry name" value="TAT_signal_seq"/>
    <property type="match status" value="1"/>
</dbReference>
<proteinExistence type="predicted"/>
<feature type="signal peptide" evidence="1">
    <location>
        <begin position="1"/>
        <end position="29"/>
    </location>
</feature>
<sequence>MTFPTSINRTAACLVLRMSSVVILMGVSAVAFHPSSSALGSRICPASIGSQTQKSVLDQYNSRRQFLSTSAAAAMAAALTAASPAYAKGPKNSVDFTNVKDGDTVPSTFTYKMDVAGYSLSPAKDGLKEGTGHHHMIIDAPTAFVAKGEVIPMDATHKHYGKAQTEGELELEPGKHRITLQFANAYHESYGKEFAKTITVNVKGA</sequence>
<name>A0A7S0LNU1_9EUKA</name>
<feature type="chain" id="PRO_5031509878" description="DUF4399 domain-containing protein" evidence="1">
    <location>
        <begin position="30"/>
        <end position="205"/>
    </location>
</feature>
<reference evidence="3" key="1">
    <citation type="submission" date="2021-01" db="EMBL/GenBank/DDBJ databases">
        <authorList>
            <person name="Corre E."/>
            <person name="Pelletier E."/>
            <person name="Niang G."/>
            <person name="Scheremetjew M."/>
            <person name="Finn R."/>
            <person name="Kale V."/>
            <person name="Holt S."/>
            <person name="Cochrane G."/>
            <person name="Meng A."/>
            <person name="Brown T."/>
            <person name="Cohen L."/>
        </authorList>
    </citation>
    <scope>NUCLEOTIDE SEQUENCE</scope>
    <source>
        <strain evidence="3">PLY182g</strain>
    </source>
</reference>
<evidence type="ECO:0000256" key="1">
    <source>
        <dbReference type="SAM" id="SignalP"/>
    </source>
</evidence>
<feature type="domain" description="DUF4399" evidence="2">
    <location>
        <begin position="112"/>
        <end position="203"/>
    </location>
</feature>
<dbReference type="InterPro" id="IPR025512">
    <property type="entry name" value="DUF4399"/>
</dbReference>
<gene>
    <name evidence="3" type="ORF">CPEL01642_LOCUS21668</name>
</gene>
<evidence type="ECO:0000259" key="2">
    <source>
        <dbReference type="Pfam" id="PF14347"/>
    </source>
</evidence>
<dbReference type="AlphaFoldDB" id="A0A7S0LNU1"/>
<dbReference type="PROSITE" id="PS51318">
    <property type="entry name" value="TAT"/>
    <property type="match status" value="1"/>
</dbReference>
<dbReference type="InterPro" id="IPR006311">
    <property type="entry name" value="TAT_signal"/>
</dbReference>
<keyword evidence="1" id="KW-0732">Signal</keyword>
<protein>
    <recommendedName>
        <fullName evidence="2">DUF4399 domain-containing protein</fullName>
    </recommendedName>
</protein>
<dbReference type="InterPro" id="IPR019546">
    <property type="entry name" value="TAT_signal_bac_arc"/>
</dbReference>
<dbReference type="Pfam" id="PF14347">
    <property type="entry name" value="DUF4399"/>
    <property type="match status" value="1"/>
</dbReference>
<organism evidence="3">
    <name type="scientific">Coccolithus braarudii</name>
    <dbReference type="NCBI Taxonomy" id="221442"/>
    <lineage>
        <taxon>Eukaryota</taxon>
        <taxon>Haptista</taxon>
        <taxon>Haptophyta</taxon>
        <taxon>Prymnesiophyceae</taxon>
        <taxon>Coccolithales</taxon>
        <taxon>Coccolithaceae</taxon>
        <taxon>Coccolithus</taxon>
    </lineage>
</organism>
<dbReference type="EMBL" id="HBEY01045273">
    <property type="protein sequence ID" value="CAD8618287.1"/>
    <property type="molecule type" value="Transcribed_RNA"/>
</dbReference>
<accession>A0A7S0LNU1</accession>